<evidence type="ECO:0000313" key="3">
    <source>
        <dbReference type="EMBL" id="MDT2636690.1"/>
    </source>
</evidence>
<keyword evidence="1" id="KW-0472">Membrane</keyword>
<evidence type="ECO:0000313" key="4">
    <source>
        <dbReference type="Proteomes" id="UP001245561"/>
    </source>
</evidence>
<organism evidence="3 4">
    <name type="scientific">Enterococcus dongliensis</name>
    <dbReference type="NCBI Taxonomy" id="2559925"/>
    <lineage>
        <taxon>Bacteria</taxon>
        <taxon>Bacillati</taxon>
        <taxon>Bacillota</taxon>
        <taxon>Bacilli</taxon>
        <taxon>Lactobacillales</taxon>
        <taxon>Enterococcaceae</taxon>
        <taxon>Enterococcus</taxon>
    </lineage>
</organism>
<sequence>MMYKKILLLPFSFYLVPYMHLSLAIDYLFDSLIGIFLFMIVTITIGFYAKKIHCISLLILGNIINILLSYTLIVLKSPLVELYHSSSPFIVAIPLIILFLFTQLTGIFWAHVLQKEGALSTDKGNKN</sequence>
<comment type="caution">
    <text evidence="3">The sequence shown here is derived from an EMBL/GenBank/DDBJ whole genome shotgun (WGS) entry which is preliminary data.</text>
</comment>
<dbReference type="EMBL" id="JARPYR010000014">
    <property type="protein sequence ID" value="MDT2596975.1"/>
    <property type="molecule type" value="Genomic_DNA"/>
</dbReference>
<reference evidence="3 5" key="1">
    <citation type="submission" date="2023-03" db="EMBL/GenBank/DDBJ databases">
        <authorList>
            <person name="Shen W."/>
            <person name="Cai J."/>
        </authorList>
    </citation>
    <scope>NUCLEOTIDE SEQUENCE</scope>
    <source>
        <strain evidence="3">P55-2</strain>
        <strain evidence="2 5">P72-2</strain>
    </source>
</reference>
<feature type="transmembrane region" description="Helical" evidence="1">
    <location>
        <begin position="57"/>
        <end position="75"/>
    </location>
</feature>
<keyword evidence="1" id="KW-1133">Transmembrane helix</keyword>
<keyword evidence="1" id="KW-0812">Transmembrane</keyword>
<evidence type="ECO:0000256" key="1">
    <source>
        <dbReference type="SAM" id="Phobius"/>
    </source>
</evidence>
<evidence type="ECO:0000313" key="5">
    <source>
        <dbReference type="Proteomes" id="UP001256547"/>
    </source>
</evidence>
<dbReference type="Proteomes" id="UP001256547">
    <property type="component" value="Unassembled WGS sequence"/>
</dbReference>
<keyword evidence="5" id="KW-1185">Reference proteome</keyword>
<name>A0AAP5NJG3_9ENTE</name>
<dbReference type="GeneID" id="86909260"/>
<accession>A0AAP5NJG3</accession>
<protein>
    <submittedName>
        <fullName evidence="3">Uncharacterized protein</fullName>
    </submittedName>
</protein>
<dbReference type="EMBL" id="JARPYT010000004">
    <property type="protein sequence ID" value="MDT2636690.1"/>
    <property type="molecule type" value="Genomic_DNA"/>
</dbReference>
<dbReference type="RefSeq" id="WP_311800082.1">
    <property type="nucleotide sequence ID" value="NZ_JARPYR010000014.1"/>
</dbReference>
<dbReference type="Proteomes" id="UP001245561">
    <property type="component" value="Unassembled WGS sequence"/>
</dbReference>
<proteinExistence type="predicted"/>
<dbReference type="AlphaFoldDB" id="A0AAP5NJG3"/>
<feature type="transmembrane region" description="Helical" evidence="1">
    <location>
        <begin position="34"/>
        <end position="50"/>
    </location>
</feature>
<evidence type="ECO:0000313" key="2">
    <source>
        <dbReference type="EMBL" id="MDT2596975.1"/>
    </source>
</evidence>
<gene>
    <name evidence="3" type="ORF">P7D36_04100</name>
    <name evidence="2" type="ORF">P7D39_08155</name>
</gene>
<feature type="transmembrane region" description="Helical" evidence="1">
    <location>
        <begin position="87"/>
        <end position="110"/>
    </location>
</feature>